<evidence type="ECO:0000313" key="1">
    <source>
        <dbReference type="EMBL" id="CAG8837795.1"/>
    </source>
</evidence>
<accession>A0ACA9SGP0</accession>
<feature type="non-terminal residue" evidence="1">
    <location>
        <position position="56"/>
    </location>
</feature>
<evidence type="ECO:0000313" key="2">
    <source>
        <dbReference type="Proteomes" id="UP000789920"/>
    </source>
</evidence>
<proteinExistence type="predicted"/>
<comment type="caution">
    <text evidence="1">The sequence shown here is derived from an EMBL/GenBank/DDBJ whole genome shotgun (WGS) entry which is preliminary data.</text>
</comment>
<name>A0ACA9SGP0_9GLOM</name>
<protein>
    <submittedName>
        <fullName evidence="1">17075_t:CDS:1</fullName>
    </submittedName>
</protein>
<sequence length="56" mass="6378">VPPRPKWVQPKGEIWISDPIKKHFKQGSFVCDGNDNPHCSLSVYPNLFDHLGPFFG</sequence>
<dbReference type="Proteomes" id="UP000789920">
    <property type="component" value="Unassembled WGS sequence"/>
</dbReference>
<reference evidence="1" key="1">
    <citation type="submission" date="2021-06" db="EMBL/GenBank/DDBJ databases">
        <authorList>
            <person name="Kallberg Y."/>
            <person name="Tangrot J."/>
            <person name="Rosling A."/>
        </authorList>
    </citation>
    <scope>NUCLEOTIDE SEQUENCE</scope>
    <source>
        <strain evidence="1">MA461A</strain>
    </source>
</reference>
<feature type="non-terminal residue" evidence="1">
    <location>
        <position position="1"/>
    </location>
</feature>
<keyword evidence="2" id="KW-1185">Reference proteome</keyword>
<dbReference type="EMBL" id="CAJVQC010118674">
    <property type="protein sequence ID" value="CAG8837795.1"/>
    <property type="molecule type" value="Genomic_DNA"/>
</dbReference>
<organism evidence="1 2">
    <name type="scientific">Racocetra persica</name>
    <dbReference type="NCBI Taxonomy" id="160502"/>
    <lineage>
        <taxon>Eukaryota</taxon>
        <taxon>Fungi</taxon>
        <taxon>Fungi incertae sedis</taxon>
        <taxon>Mucoromycota</taxon>
        <taxon>Glomeromycotina</taxon>
        <taxon>Glomeromycetes</taxon>
        <taxon>Diversisporales</taxon>
        <taxon>Gigasporaceae</taxon>
        <taxon>Racocetra</taxon>
    </lineage>
</organism>
<gene>
    <name evidence="1" type="ORF">RPERSI_LOCUS30436</name>
</gene>